<dbReference type="Proteomes" id="UP000472260">
    <property type="component" value="Unassembled WGS sequence"/>
</dbReference>
<protein>
    <recommendedName>
        <fullName evidence="7">Collectin-11</fullName>
    </recommendedName>
</protein>
<evidence type="ECO:0000313" key="13">
    <source>
        <dbReference type="Proteomes" id="UP000472260"/>
    </source>
</evidence>
<proteinExistence type="inferred from homology"/>
<evidence type="ECO:0000256" key="8">
    <source>
        <dbReference type="ARBA" id="ARBA00045618"/>
    </source>
</evidence>
<keyword evidence="3" id="KW-0106">Calcium</keyword>
<dbReference type="Pfam" id="PF01391">
    <property type="entry name" value="Collagen"/>
    <property type="match status" value="1"/>
</dbReference>
<dbReference type="GO" id="GO:0030246">
    <property type="term" value="F:carbohydrate binding"/>
    <property type="evidence" value="ECO:0007669"/>
    <property type="project" value="UniProtKB-KW"/>
</dbReference>
<comment type="similarity">
    <text evidence="6">Belongs to the COLEC10/COLEC11 family.</text>
</comment>
<dbReference type="Gene3D" id="3.10.100.10">
    <property type="entry name" value="Mannose-Binding Protein A, subunit A"/>
    <property type="match status" value="1"/>
</dbReference>
<evidence type="ECO:0000256" key="1">
    <source>
        <dbReference type="ARBA" id="ARBA00022729"/>
    </source>
</evidence>
<evidence type="ECO:0000256" key="2">
    <source>
        <dbReference type="ARBA" id="ARBA00022734"/>
    </source>
</evidence>
<sequence length="205" mass="22286">MTCSLSGLFLRGCVLTLMRSVYGQHMPEEPCLVQIIVPGLKDTTNKLHYIMILSSVESPPGVKGQKGSAGRYGKMGPVGLKGIKGDIGDPGPKGPNGEPGVPCECAPLRKMIGAHLAMPKDAAANRAIAGYVTEAGLSRMYIGINDLEREGHFVYVERSLMTTCSKWREGEPNEDCIKMVSSCEWIDVACHLTMYFVCEFDKNTI</sequence>
<keyword evidence="13" id="KW-1185">Reference proteome</keyword>
<evidence type="ECO:0000256" key="5">
    <source>
        <dbReference type="ARBA" id="ARBA00023157"/>
    </source>
</evidence>
<dbReference type="PANTHER" id="PTHR24024:SF14">
    <property type="entry name" value="COLLECTIN-11"/>
    <property type="match status" value="1"/>
</dbReference>
<dbReference type="InterPro" id="IPR016187">
    <property type="entry name" value="CTDL_fold"/>
</dbReference>
<reference evidence="12" key="1">
    <citation type="submission" date="2025-08" db="UniProtKB">
        <authorList>
            <consortium name="Ensembl"/>
        </authorList>
    </citation>
    <scope>IDENTIFICATION</scope>
</reference>
<dbReference type="PANTHER" id="PTHR24024">
    <property type="entry name" value="PULMONARY SURFACTANT-ASSOCIATED PROTEIN A"/>
    <property type="match status" value="1"/>
</dbReference>
<dbReference type="InterPro" id="IPR001304">
    <property type="entry name" value="C-type_lectin-like"/>
</dbReference>
<dbReference type="PROSITE" id="PS50041">
    <property type="entry name" value="C_TYPE_LECTIN_2"/>
    <property type="match status" value="1"/>
</dbReference>
<dbReference type="InterPro" id="IPR016186">
    <property type="entry name" value="C-type_lectin-like/link_sf"/>
</dbReference>
<keyword evidence="2" id="KW-0430">Lectin</keyword>
<dbReference type="SUPFAM" id="SSF56436">
    <property type="entry name" value="C-type lectin-like"/>
    <property type="match status" value="1"/>
</dbReference>
<name>A0A671MTD0_9TELE</name>
<keyword evidence="5" id="KW-1015">Disulfide bond</keyword>
<dbReference type="InterPro" id="IPR051077">
    <property type="entry name" value="Ca-dependent_lectin"/>
</dbReference>
<feature type="chain" id="PRO_5025684386" description="Collectin-11" evidence="10">
    <location>
        <begin position="24"/>
        <end position="205"/>
    </location>
</feature>
<dbReference type="InterPro" id="IPR018378">
    <property type="entry name" value="C-type_lectin_CS"/>
</dbReference>
<evidence type="ECO:0000256" key="7">
    <source>
        <dbReference type="ARBA" id="ARBA00040130"/>
    </source>
</evidence>
<dbReference type="AlphaFoldDB" id="A0A671MTD0"/>
<dbReference type="InterPro" id="IPR008160">
    <property type="entry name" value="Collagen"/>
</dbReference>
<evidence type="ECO:0000256" key="6">
    <source>
        <dbReference type="ARBA" id="ARBA00038195"/>
    </source>
</evidence>
<feature type="domain" description="C-type lectin" evidence="11">
    <location>
        <begin position="105"/>
        <end position="199"/>
    </location>
</feature>
<evidence type="ECO:0000256" key="4">
    <source>
        <dbReference type="ARBA" id="ARBA00023119"/>
    </source>
</evidence>
<evidence type="ECO:0000256" key="9">
    <source>
        <dbReference type="ARBA" id="ARBA00046592"/>
    </source>
</evidence>
<evidence type="ECO:0000313" key="12">
    <source>
        <dbReference type="Ensembl" id="ENSSANP00000036195.1"/>
    </source>
</evidence>
<dbReference type="Ensembl" id="ENSSANT00000038562.1">
    <property type="protein sequence ID" value="ENSSANP00000036195.1"/>
    <property type="gene ID" value="ENSSANG00000018545.1"/>
</dbReference>
<evidence type="ECO:0000256" key="10">
    <source>
        <dbReference type="SAM" id="SignalP"/>
    </source>
</evidence>
<evidence type="ECO:0000256" key="3">
    <source>
        <dbReference type="ARBA" id="ARBA00022837"/>
    </source>
</evidence>
<dbReference type="Pfam" id="PF00059">
    <property type="entry name" value="Lectin_C"/>
    <property type="match status" value="1"/>
</dbReference>
<dbReference type="GO" id="GO:0005615">
    <property type="term" value="C:extracellular space"/>
    <property type="evidence" value="ECO:0007669"/>
    <property type="project" value="TreeGrafter"/>
</dbReference>
<keyword evidence="4" id="KW-0176">Collagen</keyword>
<comment type="function">
    <text evidence="8">Lectin that plays a role in innate immunity, apoptosis and embryogenesis. Calcium-dependent lectin that binds self and non-self glycoproteins presenting high mannose oligosaccharides with at least one terminal alpha-1,2-linked mannose epitope. Primarily recognizes the terminal disaccharide of the glycan. Also recognizes a subset of fucosylated glycans and lipopolysaccharides. Plays a role in innate immunity through its ability to bind non-self sugars presented by microorganisms and to activate the complement through the recruitment of MAPS1. Also plays a role in apoptosis through its ability to bind in a calcium-independent manner the DNA present at the surface of apoptotic cells and to activate the complement in response to this binding. Finally, plays a role in development, probably serving as a guidance cue during the migration of neural crest cells and other cell types during embryogenesis.</text>
</comment>
<organism evidence="12 13">
    <name type="scientific">Sinocyclocheilus anshuiensis</name>
    <dbReference type="NCBI Taxonomy" id="1608454"/>
    <lineage>
        <taxon>Eukaryota</taxon>
        <taxon>Metazoa</taxon>
        <taxon>Chordata</taxon>
        <taxon>Craniata</taxon>
        <taxon>Vertebrata</taxon>
        <taxon>Euteleostomi</taxon>
        <taxon>Actinopterygii</taxon>
        <taxon>Neopterygii</taxon>
        <taxon>Teleostei</taxon>
        <taxon>Ostariophysi</taxon>
        <taxon>Cypriniformes</taxon>
        <taxon>Cyprinidae</taxon>
        <taxon>Cyprininae</taxon>
        <taxon>Sinocyclocheilus</taxon>
    </lineage>
</organism>
<accession>A0A671MTD0</accession>
<feature type="signal peptide" evidence="10">
    <location>
        <begin position="1"/>
        <end position="23"/>
    </location>
</feature>
<evidence type="ECO:0000259" key="11">
    <source>
        <dbReference type="PROSITE" id="PS50041"/>
    </source>
</evidence>
<keyword evidence="1 10" id="KW-0732">Signal</keyword>
<reference evidence="12" key="2">
    <citation type="submission" date="2025-09" db="UniProtKB">
        <authorList>
            <consortium name="Ensembl"/>
        </authorList>
    </citation>
    <scope>IDENTIFICATION</scope>
</reference>
<comment type="subunit">
    <text evidence="9">Homotrimer; disulfide-linked. Interacts with MASP1; probably triggers the lectin pathway of complement.</text>
</comment>
<dbReference type="PROSITE" id="PS00615">
    <property type="entry name" value="C_TYPE_LECTIN_1"/>
    <property type="match status" value="1"/>
</dbReference>
<dbReference type="GO" id="GO:0005581">
    <property type="term" value="C:collagen trimer"/>
    <property type="evidence" value="ECO:0007669"/>
    <property type="project" value="UniProtKB-KW"/>
</dbReference>